<dbReference type="InterPro" id="IPR036640">
    <property type="entry name" value="ABC1_TM_sf"/>
</dbReference>
<feature type="transmembrane region" description="Helical" evidence="8">
    <location>
        <begin position="268"/>
        <end position="291"/>
    </location>
</feature>
<dbReference type="GO" id="GO:0140359">
    <property type="term" value="F:ABC-type transporter activity"/>
    <property type="evidence" value="ECO:0007669"/>
    <property type="project" value="InterPro"/>
</dbReference>
<feature type="transmembrane region" description="Helical" evidence="8">
    <location>
        <begin position="375"/>
        <end position="399"/>
    </location>
</feature>
<gene>
    <name evidence="11" type="ORF">J3U87_13245</name>
</gene>
<evidence type="ECO:0000256" key="8">
    <source>
        <dbReference type="SAM" id="Phobius"/>
    </source>
</evidence>
<dbReference type="PROSITE" id="PS50929">
    <property type="entry name" value="ABC_TM1F"/>
    <property type="match status" value="1"/>
</dbReference>
<accession>A0A8A4TWA7</accession>
<dbReference type="Pfam" id="PF00005">
    <property type="entry name" value="ABC_tran"/>
    <property type="match status" value="1"/>
</dbReference>
<dbReference type="Gene3D" id="3.40.50.300">
    <property type="entry name" value="P-loop containing nucleotide triphosphate hydrolases"/>
    <property type="match status" value="1"/>
</dbReference>
<dbReference type="SUPFAM" id="SSF90123">
    <property type="entry name" value="ABC transporter transmembrane region"/>
    <property type="match status" value="1"/>
</dbReference>
<dbReference type="InterPro" id="IPR027417">
    <property type="entry name" value="P-loop_NTPase"/>
</dbReference>
<dbReference type="InterPro" id="IPR003593">
    <property type="entry name" value="AAA+_ATPase"/>
</dbReference>
<dbReference type="RefSeq" id="WP_237383516.1">
    <property type="nucleotide sequence ID" value="NZ_CP071793.1"/>
</dbReference>
<proteinExistence type="predicted"/>
<evidence type="ECO:0000259" key="10">
    <source>
        <dbReference type="PROSITE" id="PS50929"/>
    </source>
</evidence>
<evidence type="ECO:0000256" key="7">
    <source>
        <dbReference type="ARBA" id="ARBA00023136"/>
    </source>
</evidence>
<keyword evidence="7 8" id="KW-0472">Membrane</keyword>
<keyword evidence="4" id="KW-0547">Nucleotide-binding</keyword>
<feature type="domain" description="ABC transporter" evidence="9">
    <location>
        <begin position="462"/>
        <end position="695"/>
    </location>
</feature>
<evidence type="ECO:0000256" key="6">
    <source>
        <dbReference type="ARBA" id="ARBA00022989"/>
    </source>
</evidence>
<feature type="domain" description="ABC transmembrane type-1" evidence="10">
    <location>
        <begin position="138"/>
        <end position="403"/>
    </location>
</feature>
<dbReference type="EMBL" id="CP071793">
    <property type="protein sequence ID" value="QTD53414.1"/>
    <property type="molecule type" value="Genomic_DNA"/>
</dbReference>
<dbReference type="Pfam" id="PF00664">
    <property type="entry name" value="ABC_membrane"/>
    <property type="match status" value="1"/>
</dbReference>
<dbReference type="PROSITE" id="PS00211">
    <property type="entry name" value="ABC_TRANSPORTER_1"/>
    <property type="match status" value="1"/>
</dbReference>
<dbReference type="GO" id="GO:0005524">
    <property type="term" value="F:ATP binding"/>
    <property type="evidence" value="ECO:0007669"/>
    <property type="project" value="UniProtKB-KW"/>
</dbReference>
<dbReference type="PANTHER" id="PTHR24221:SF601">
    <property type="entry name" value="ABC TRANSPORTER"/>
    <property type="match status" value="1"/>
</dbReference>
<protein>
    <submittedName>
        <fullName evidence="11">ABC transporter ATP-binding protein</fullName>
    </submittedName>
</protein>
<dbReference type="InterPro" id="IPR003439">
    <property type="entry name" value="ABC_transporter-like_ATP-bd"/>
</dbReference>
<evidence type="ECO:0000259" key="9">
    <source>
        <dbReference type="PROSITE" id="PS50893"/>
    </source>
</evidence>
<dbReference type="KEGG" id="scor:J3U87_13245"/>
<evidence type="ECO:0000256" key="1">
    <source>
        <dbReference type="ARBA" id="ARBA00004651"/>
    </source>
</evidence>
<dbReference type="SUPFAM" id="SSF52540">
    <property type="entry name" value="P-loop containing nucleoside triphosphate hydrolases"/>
    <property type="match status" value="1"/>
</dbReference>
<keyword evidence="6 8" id="KW-1133">Transmembrane helix</keyword>
<keyword evidence="5 11" id="KW-0067">ATP-binding</keyword>
<keyword evidence="2" id="KW-0813">Transport</keyword>
<dbReference type="InterPro" id="IPR017871">
    <property type="entry name" value="ABC_transporter-like_CS"/>
</dbReference>
<keyword evidence="3 8" id="KW-0812">Transmembrane</keyword>
<keyword evidence="12" id="KW-1185">Reference proteome</keyword>
<evidence type="ECO:0000256" key="3">
    <source>
        <dbReference type="ARBA" id="ARBA00022692"/>
    </source>
</evidence>
<dbReference type="PANTHER" id="PTHR24221">
    <property type="entry name" value="ATP-BINDING CASSETTE SUB-FAMILY B"/>
    <property type="match status" value="1"/>
</dbReference>
<evidence type="ECO:0000313" key="11">
    <source>
        <dbReference type="EMBL" id="QTD53414.1"/>
    </source>
</evidence>
<dbReference type="GO" id="GO:0016887">
    <property type="term" value="F:ATP hydrolysis activity"/>
    <property type="evidence" value="ECO:0007669"/>
    <property type="project" value="InterPro"/>
</dbReference>
<sequence length="713" mass="79589">MKFGSSKNKELRLRWSMPGRERWEVARLHRNPLLAIEMETRLRRYSRISQVAANAETGRILVLFPPTLIKSRHIKRYIEKALEEALQCIAPQPLPAETSERTSADPLQRRMGKVFDKQLVDIVATGNGVSVKALRKPLSLSTANAVLTVLSPIALSLLVATPISGGLPFLATLGLRSKLAQFIFLGGSYLGLKTMDSYVSYLTNKNWGEYSQERERALRMKVFEKIQSMDTAYLENEPPEKLMALINNDIDKISAFLSEAPPTVWRKWLTIGIGTAILGLVSPLVLLLTLIPAPYLYYLEKRHFTEAGKNFGKVAMDKDAQNQILAGNFNGSATVKSFASEPREYRRLSDNSDQLYASRVEALRENAGFYAKNNYAFMMGISVPLVYASYGLMIGRFTFTEVMIQMSMAPTMMESSSGHNLINYQYQEAKQAAKRLDALLHVSPGILDGPYVLERGAVRGDLSFEAVTFGYGESPVLEDFSLSIPANRTIALVGGTGSGKSTIVKLLQRFYDVDQGRILVDGNDVRDFRLDNLRNLVGVVSQDVFLFNGTIYENVHYGRPDADREEVLEACRVAEMLEFVEAQPAGFDTVVGDRGQKLSGGQRQRISIARTILKNPPILILDEATSSVDNKTEAAIQRSVNRLSENRTTIIIAHRLSTVRHADRIYFLKDGELHEEGTHENLLDLNGEYAQLWHLQASHEPSDPFEETGVGRG</sequence>
<name>A0A8A4TWA7_SULCO</name>
<evidence type="ECO:0000256" key="4">
    <source>
        <dbReference type="ARBA" id="ARBA00022741"/>
    </source>
</evidence>
<comment type="subcellular location">
    <subcellularLocation>
        <location evidence="1">Cell membrane</location>
        <topology evidence="1">Multi-pass membrane protein</topology>
    </subcellularLocation>
</comment>
<evidence type="ECO:0000256" key="5">
    <source>
        <dbReference type="ARBA" id="ARBA00022840"/>
    </source>
</evidence>
<dbReference type="GO" id="GO:0005886">
    <property type="term" value="C:plasma membrane"/>
    <property type="evidence" value="ECO:0007669"/>
    <property type="project" value="UniProtKB-SubCell"/>
</dbReference>
<dbReference type="Proteomes" id="UP000663929">
    <property type="component" value="Chromosome"/>
</dbReference>
<evidence type="ECO:0000313" key="12">
    <source>
        <dbReference type="Proteomes" id="UP000663929"/>
    </source>
</evidence>
<dbReference type="AlphaFoldDB" id="A0A8A4TWA7"/>
<dbReference type="InterPro" id="IPR039421">
    <property type="entry name" value="Type_1_exporter"/>
</dbReference>
<dbReference type="PROSITE" id="PS50893">
    <property type="entry name" value="ABC_TRANSPORTER_2"/>
    <property type="match status" value="1"/>
</dbReference>
<evidence type="ECO:0000256" key="2">
    <source>
        <dbReference type="ARBA" id="ARBA00022448"/>
    </source>
</evidence>
<dbReference type="FunFam" id="3.40.50.300:FF:000287">
    <property type="entry name" value="Multidrug ABC transporter ATP-binding protein"/>
    <property type="match status" value="1"/>
</dbReference>
<organism evidence="11 12">
    <name type="scientific">Sulfidibacter corallicola</name>
    <dbReference type="NCBI Taxonomy" id="2818388"/>
    <lineage>
        <taxon>Bacteria</taxon>
        <taxon>Pseudomonadati</taxon>
        <taxon>Acidobacteriota</taxon>
        <taxon>Holophagae</taxon>
        <taxon>Acanthopleuribacterales</taxon>
        <taxon>Acanthopleuribacteraceae</taxon>
        <taxon>Sulfidibacter</taxon>
    </lineage>
</organism>
<dbReference type="SMART" id="SM00382">
    <property type="entry name" value="AAA"/>
    <property type="match status" value="1"/>
</dbReference>
<dbReference type="GO" id="GO:0034040">
    <property type="term" value="F:ATPase-coupled lipid transmembrane transporter activity"/>
    <property type="evidence" value="ECO:0007669"/>
    <property type="project" value="TreeGrafter"/>
</dbReference>
<dbReference type="InterPro" id="IPR011527">
    <property type="entry name" value="ABC1_TM_dom"/>
</dbReference>
<dbReference type="Gene3D" id="1.20.1560.10">
    <property type="entry name" value="ABC transporter type 1, transmembrane domain"/>
    <property type="match status" value="1"/>
</dbReference>
<reference evidence="11" key="1">
    <citation type="submission" date="2021-03" db="EMBL/GenBank/DDBJ databases">
        <title>Acanthopleuribacteraceae sp. M133.</title>
        <authorList>
            <person name="Wang G."/>
        </authorList>
    </citation>
    <scope>NUCLEOTIDE SEQUENCE</scope>
    <source>
        <strain evidence="11">M133</strain>
    </source>
</reference>